<dbReference type="InterPro" id="IPR052973">
    <property type="entry name" value="Fungal_sec-metab_reg_TF"/>
</dbReference>
<reference evidence="4" key="3">
    <citation type="submission" date="2025-04" db="UniProtKB">
        <authorList>
            <consortium name="RefSeq"/>
        </authorList>
    </citation>
    <scope>IDENTIFICATION</scope>
    <source>
        <strain evidence="4">CBS 304.34</strain>
    </source>
</reference>
<evidence type="ECO:0000313" key="3">
    <source>
        <dbReference type="Proteomes" id="UP000504636"/>
    </source>
</evidence>
<evidence type="ECO:0000256" key="1">
    <source>
        <dbReference type="SAM" id="MobiDB-lite"/>
    </source>
</evidence>
<accession>A0A6A6YQF7</accession>
<reference evidence="4" key="2">
    <citation type="submission" date="2020-04" db="EMBL/GenBank/DDBJ databases">
        <authorList>
            <consortium name="NCBI Genome Project"/>
        </authorList>
    </citation>
    <scope>NUCLEOTIDE SEQUENCE</scope>
    <source>
        <strain evidence="4">CBS 304.34</strain>
    </source>
</reference>
<dbReference type="EMBL" id="MU003700">
    <property type="protein sequence ID" value="KAF2810117.1"/>
    <property type="molecule type" value="Genomic_DNA"/>
</dbReference>
<evidence type="ECO:0000313" key="2">
    <source>
        <dbReference type="EMBL" id="KAF2810117.1"/>
    </source>
</evidence>
<organism evidence="2">
    <name type="scientific">Mytilinidion resinicola</name>
    <dbReference type="NCBI Taxonomy" id="574789"/>
    <lineage>
        <taxon>Eukaryota</taxon>
        <taxon>Fungi</taxon>
        <taxon>Dikarya</taxon>
        <taxon>Ascomycota</taxon>
        <taxon>Pezizomycotina</taxon>
        <taxon>Dothideomycetes</taxon>
        <taxon>Pleosporomycetidae</taxon>
        <taxon>Mytilinidiales</taxon>
        <taxon>Mytilinidiaceae</taxon>
        <taxon>Mytilinidion</taxon>
    </lineage>
</organism>
<dbReference type="PANTHER" id="PTHR35392:SF1">
    <property type="entry name" value="ZN(II)2CYS6 TRANSCRIPTION FACTOR (EUROFUNG)"/>
    <property type="match status" value="1"/>
</dbReference>
<protein>
    <submittedName>
        <fullName evidence="2 4">Uncharacterized protein</fullName>
    </submittedName>
</protein>
<dbReference type="OrthoDB" id="4226666at2759"/>
<sequence>MAGVDYNSCWKIETEDFYPHISQTGYSCLGISVPNAGPPNPAATSTLVTNTAYSPVRTGPINTVRGRNISQGSEEMDWHEINHPGSLSTSPTSALTPDNEAFELDLLDSESLRNFYQFEAMEPRPRQDQSHPMDISGQDATAFNYVGHDSQNSFVSIPRQMPSRPVLSSNIGHMGSHPSYNQMYANTFTQQSPQQEPWSAVGHLRNENVSNSDTLLFDPESSISLGSNWPTATDYSSYLVSPHSPNDFPSLDAGYGYDNQMASVEMEVSISGPHPDPYTYRQSPNLVPNAYAHDSLGRAPSDAASTGVMSRLSPFQDPTSPFSAQGGLSPGSEGVFSSYQPSDPGANMDSFQPLEHFKNSPSPAPTSSNASASTSQYAAPITYGPESVRSRTSRQQANRPGGRQLGSHLRPEVAKDAHDMRKVVACWHCVLQRDKCGPGEICERCMKRSLRPNTDCGLGCSRVRLWELACYFLPSITTSMHEDSKLTDFVALHIHQWSNTEVSLRMSCGEGLPEFPVKVYEFTPKTKELLRQFQYITDQYTGEQSRVEKRSPPLGMVQINHKDEQKYDKYIDLIVDKYLPVFAHNHLGYEQHDFQLKLFFMMTQLKPKAEDEKKLLREVFKLVVVTYIMGRTFTIAEDTREESLRKLHSYQPGVYADEFCSPRMTNRQLKYFFCRLQQTIMQNVLNKLQQLFKSSKGCDKWTAAFCAILGLAMAHEDNQQTIHLVMETRSASLEILPQEAKAQSELACKNIDEQFAFVMAIFRWKYNRSYNPLKDADTVDWVSKLKDAGAIKFVKDVAGLVTENSDYLYRRQHVSIAQENQGQYGSRLTAQFLLSFWLPS</sequence>
<reference evidence="2 4" key="1">
    <citation type="journal article" date="2020" name="Stud. Mycol.">
        <title>101 Dothideomycetes genomes: a test case for predicting lifestyles and emergence of pathogens.</title>
        <authorList>
            <person name="Haridas S."/>
            <person name="Albert R."/>
            <person name="Binder M."/>
            <person name="Bloem J."/>
            <person name="Labutti K."/>
            <person name="Salamov A."/>
            <person name="Andreopoulos B."/>
            <person name="Baker S."/>
            <person name="Barry K."/>
            <person name="Bills G."/>
            <person name="Bluhm B."/>
            <person name="Cannon C."/>
            <person name="Castanera R."/>
            <person name="Culley D."/>
            <person name="Daum C."/>
            <person name="Ezra D."/>
            <person name="Gonzalez J."/>
            <person name="Henrissat B."/>
            <person name="Kuo A."/>
            <person name="Liang C."/>
            <person name="Lipzen A."/>
            <person name="Lutzoni F."/>
            <person name="Magnuson J."/>
            <person name="Mondo S."/>
            <person name="Nolan M."/>
            <person name="Ohm R."/>
            <person name="Pangilinan J."/>
            <person name="Park H.-J."/>
            <person name="Ramirez L."/>
            <person name="Alfaro M."/>
            <person name="Sun H."/>
            <person name="Tritt A."/>
            <person name="Yoshinaga Y."/>
            <person name="Zwiers L.-H."/>
            <person name="Turgeon B."/>
            <person name="Goodwin S."/>
            <person name="Spatafora J."/>
            <person name="Crous P."/>
            <person name="Grigoriev I."/>
        </authorList>
    </citation>
    <scope>NUCLEOTIDE SEQUENCE</scope>
    <source>
        <strain evidence="2 4">CBS 304.34</strain>
    </source>
</reference>
<feature type="compositionally biased region" description="Low complexity" evidence="1">
    <location>
        <begin position="359"/>
        <end position="375"/>
    </location>
</feature>
<dbReference type="RefSeq" id="XP_033577081.1">
    <property type="nucleotide sequence ID" value="XM_033728023.1"/>
</dbReference>
<proteinExistence type="predicted"/>
<dbReference type="GeneID" id="54468916"/>
<feature type="region of interest" description="Disordered" evidence="1">
    <location>
        <begin position="269"/>
        <end position="409"/>
    </location>
</feature>
<gene>
    <name evidence="2 4" type="ORF">BDZ99DRAFT_570739</name>
</gene>
<dbReference type="AlphaFoldDB" id="A0A6A6YQF7"/>
<keyword evidence="3" id="KW-1185">Reference proteome</keyword>
<dbReference type="PANTHER" id="PTHR35392">
    <property type="entry name" value="ZN(II)2CYS6 TRANSCRIPTION FACTOR (EUROFUNG)-RELATED-RELATED"/>
    <property type="match status" value="1"/>
</dbReference>
<evidence type="ECO:0000313" key="4">
    <source>
        <dbReference type="RefSeq" id="XP_033577081.1"/>
    </source>
</evidence>
<name>A0A6A6YQF7_9PEZI</name>
<dbReference type="Proteomes" id="UP000504636">
    <property type="component" value="Unplaced"/>
</dbReference>